<comment type="similarity">
    <text evidence="2 10">Belongs to the 'phage' integrase family. XerC subfamily.</text>
</comment>
<keyword evidence="7 10" id="KW-0238">DNA-binding</keyword>
<dbReference type="NCBIfam" id="NF001399">
    <property type="entry name" value="PRK00283.1"/>
    <property type="match status" value="1"/>
</dbReference>
<dbReference type="SUPFAM" id="SSF47823">
    <property type="entry name" value="lambda integrase-like, N-terminal domain"/>
    <property type="match status" value="1"/>
</dbReference>
<reference evidence="14 15" key="1">
    <citation type="submission" date="2020-08" db="EMBL/GenBank/DDBJ databases">
        <title>Genomic Encyclopedia of Type Strains, Phase IV (KMG-IV): sequencing the most valuable type-strain genomes for metagenomic binning, comparative biology and taxonomic classification.</title>
        <authorList>
            <person name="Goeker M."/>
        </authorList>
    </citation>
    <scope>NUCLEOTIDE SEQUENCE [LARGE SCALE GENOMIC DNA]</scope>
    <source>
        <strain evidence="14 15">DSM 24696</strain>
    </source>
</reference>
<keyword evidence="3 10" id="KW-0963">Cytoplasm</keyword>
<evidence type="ECO:0000256" key="6">
    <source>
        <dbReference type="ARBA" id="ARBA00022908"/>
    </source>
</evidence>
<feature type="active site" evidence="10">
    <location>
        <position position="148"/>
    </location>
</feature>
<evidence type="ECO:0000313" key="14">
    <source>
        <dbReference type="EMBL" id="MBB5172087.1"/>
    </source>
</evidence>
<feature type="active site" description="O-(3'-phospho-DNA)-tyrosine intermediate" evidence="10">
    <location>
        <position position="280"/>
    </location>
</feature>
<dbReference type="GO" id="GO:0005737">
    <property type="term" value="C:cytoplasm"/>
    <property type="evidence" value="ECO:0007669"/>
    <property type="project" value="UniProtKB-SubCell"/>
</dbReference>
<comment type="caution">
    <text evidence="14">The sequence shown here is derived from an EMBL/GenBank/DDBJ whole genome shotgun (WGS) entry which is preliminary data.</text>
</comment>
<gene>
    <name evidence="10" type="primary">xerC</name>
    <name evidence="14" type="ORF">HNQ41_000227</name>
</gene>
<evidence type="ECO:0000313" key="15">
    <source>
        <dbReference type="Proteomes" id="UP000551878"/>
    </source>
</evidence>
<dbReference type="PROSITE" id="PS51900">
    <property type="entry name" value="CB"/>
    <property type="match status" value="1"/>
</dbReference>
<name>A0A840QL47_9BACI</name>
<dbReference type="GO" id="GO:0003677">
    <property type="term" value="F:DNA binding"/>
    <property type="evidence" value="ECO:0007669"/>
    <property type="project" value="UniProtKB-UniRule"/>
</dbReference>
<keyword evidence="5 10" id="KW-0159">Chromosome partition</keyword>
<dbReference type="SUPFAM" id="SSF56349">
    <property type="entry name" value="DNA breaking-rejoining enzymes"/>
    <property type="match status" value="1"/>
</dbReference>
<dbReference type="InterPro" id="IPR010998">
    <property type="entry name" value="Integrase_recombinase_N"/>
</dbReference>
<dbReference type="EMBL" id="JACHHB010000001">
    <property type="protein sequence ID" value="MBB5172087.1"/>
    <property type="molecule type" value="Genomic_DNA"/>
</dbReference>
<dbReference type="Gene3D" id="1.10.443.10">
    <property type="entry name" value="Intergrase catalytic core"/>
    <property type="match status" value="1"/>
</dbReference>
<comment type="function">
    <text evidence="10">Site-specific tyrosine recombinase, which acts by catalyzing the cutting and rejoining of the recombining DNA molecules. The XerC-XerD complex is essential to convert dimers of the bacterial chromosome into monomers to permit their segregation at cell division. It also contributes to the segregational stability of plasmids.</text>
</comment>
<dbReference type="GO" id="GO:0007059">
    <property type="term" value="P:chromosome segregation"/>
    <property type="evidence" value="ECO:0007669"/>
    <property type="project" value="UniProtKB-UniRule"/>
</dbReference>
<feature type="active site" evidence="10">
    <location>
        <position position="271"/>
    </location>
</feature>
<organism evidence="14 15">
    <name type="scientific">Texcoconibacillus texcoconensis</name>
    <dbReference type="NCBI Taxonomy" id="1095777"/>
    <lineage>
        <taxon>Bacteria</taxon>
        <taxon>Bacillati</taxon>
        <taxon>Bacillota</taxon>
        <taxon>Bacilli</taxon>
        <taxon>Bacillales</taxon>
        <taxon>Bacillaceae</taxon>
        <taxon>Texcoconibacillus</taxon>
    </lineage>
</organism>
<feature type="active site" evidence="10">
    <location>
        <position position="248"/>
    </location>
</feature>
<evidence type="ECO:0000256" key="2">
    <source>
        <dbReference type="ARBA" id="ARBA00006657"/>
    </source>
</evidence>
<dbReference type="Proteomes" id="UP000551878">
    <property type="component" value="Unassembled WGS sequence"/>
</dbReference>
<dbReference type="GO" id="GO:0051301">
    <property type="term" value="P:cell division"/>
    <property type="evidence" value="ECO:0007669"/>
    <property type="project" value="UniProtKB-UniRule"/>
</dbReference>
<dbReference type="InterPro" id="IPR011010">
    <property type="entry name" value="DNA_brk_join_enz"/>
</dbReference>
<comment type="subcellular location">
    <subcellularLocation>
        <location evidence="1 10">Cytoplasm</location>
    </subcellularLocation>
</comment>
<protein>
    <recommendedName>
        <fullName evidence="10 11">Tyrosine recombinase XerC</fullName>
    </recommendedName>
</protein>
<dbReference type="CDD" id="cd00798">
    <property type="entry name" value="INT_XerDC_C"/>
    <property type="match status" value="1"/>
</dbReference>
<feature type="active site" evidence="10">
    <location>
        <position position="172"/>
    </location>
</feature>
<accession>A0A840QL47</accession>
<keyword evidence="6 10" id="KW-0229">DNA integration</keyword>
<evidence type="ECO:0000256" key="4">
    <source>
        <dbReference type="ARBA" id="ARBA00022618"/>
    </source>
</evidence>
<evidence type="ECO:0000256" key="9">
    <source>
        <dbReference type="ARBA" id="ARBA00023306"/>
    </source>
</evidence>
<dbReference type="Pfam" id="PF00589">
    <property type="entry name" value="Phage_integrase"/>
    <property type="match status" value="1"/>
</dbReference>
<dbReference type="Gene3D" id="1.10.150.130">
    <property type="match status" value="1"/>
</dbReference>
<dbReference type="InterPro" id="IPR050090">
    <property type="entry name" value="Tyrosine_recombinase_XerCD"/>
</dbReference>
<dbReference type="NCBIfam" id="TIGR02224">
    <property type="entry name" value="recomb_XerC"/>
    <property type="match status" value="1"/>
</dbReference>
<dbReference type="HAMAP" id="MF_01808">
    <property type="entry name" value="Recomb_XerC_XerD"/>
    <property type="match status" value="1"/>
</dbReference>
<comment type="subunit">
    <text evidence="10">Forms a cyclic heterotetrameric complex composed of two molecules of XerC and two molecules of XerD.</text>
</comment>
<evidence type="ECO:0000259" key="12">
    <source>
        <dbReference type="PROSITE" id="PS51898"/>
    </source>
</evidence>
<keyword evidence="8 10" id="KW-0233">DNA recombination</keyword>
<proteinExistence type="inferred from homology"/>
<dbReference type="PANTHER" id="PTHR30349">
    <property type="entry name" value="PHAGE INTEGRASE-RELATED"/>
    <property type="match status" value="1"/>
</dbReference>
<evidence type="ECO:0000256" key="5">
    <source>
        <dbReference type="ARBA" id="ARBA00022829"/>
    </source>
</evidence>
<evidence type="ECO:0000256" key="11">
    <source>
        <dbReference type="NCBIfam" id="TIGR02224"/>
    </source>
</evidence>
<feature type="active site" evidence="10">
    <location>
        <position position="245"/>
    </location>
</feature>
<dbReference type="RefSeq" id="WP_425506935.1">
    <property type="nucleotide sequence ID" value="NZ_JACHHB010000001.1"/>
</dbReference>
<dbReference type="InterPro" id="IPR044068">
    <property type="entry name" value="CB"/>
</dbReference>
<evidence type="ECO:0000256" key="10">
    <source>
        <dbReference type="HAMAP-Rule" id="MF_01808"/>
    </source>
</evidence>
<dbReference type="InterPro" id="IPR013762">
    <property type="entry name" value="Integrase-like_cat_sf"/>
</dbReference>
<evidence type="ECO:0000256" key="1">
    <source>
        <dbReference type="ARBA" id="ARBA00004496"/>
    </source>
</evidence>
<dbReference type="InterPro" id="IPR023009">
    <property type="entry name" value="Tyrosine_recombinase_XerC/XerD"/>
</dbReference>
<evidence type="ECO:0000256" key="7">
    <source>
        <dbReference type="ARBA" id="ARBA00023125"/>
    </source>
</evidence>
<keyword evidence="4 10" id="KW-0132">Cell division</keyword>
<dbReference type="PANTHER" id="PTHR30349:SF77">
    <property type="entry name" value="TYROSINE RECOMBINASE XERC"/>
    <property type="match status" value="1"/>
</dbReference>
<dbReference type="AlphaFoldDB" id="A0A840QL47"/>
<dbReference type="InterPro" id="IPR011931">
    <property type="entry name" value="Recomb_XerC"/>
</dbReference>
<evidence type="ECO:0000259" key="13">
    <source>
        <dbReference type="PROSITE" id="PS51900"/>
    </source>
</evidence>
<keyword evidence="9 10" id="KW-0131">Cell cycle</keyword>
<evidence type="ECO:0000256" key="3">
    <source>
        <dbReference type="ARBA" id="ARBA00022490"/>
    </source>
</evidence>
<dbReference type="GO" id="GO:0009037">
    <property type="term" value="F:tyrosine-based site-specific recombinase activity"/>
    <property type="evidence" value="ECO:0007669"/>
    <property type="project" value="UniProtKB-UniRule"/>
</dbReference>
<sequence>MGMNSELELFTRYLQIEKHASSHTIENYQKDIKQLLHFMTEHGLERYSAVTYTFVRQYLTYLHKQGYAKKSIARKLSSLRTLYEFLLREKYVEENAFALAASPKTGSHLPDFLYEEELKPLFTSIDTSTPLGQRNLALLEILYATGIRVTECVTLSVRDLDPALATLYVQGKGRKERYVPVGGFAVEAVLNYMNESRPRLLDKAKNETEALFLNYRGGPLTDRGVRLILKKLVDDAALSSRMSPHVIRHTFATHLLNEGADLRAVQELLGHSHLSSTQIYTHVTKEHLKNVYTSAHPRA</sequence>
<dbReference type="InterPro" id="IPR002104">
    <property type="entry name" value="Integrase_catalytic"/>
</dbReference>
<feature type="domain" description="Core-binding (CB)" evidence="13">
    <location>
        <begin position="1"/>
        <end position="87"/>
    </location>
</feature>
<keyword evidence="15" id="KW-1185">Reference proteome</keyword>
<dbReference type="PROSITE" id="PS51898">
    <property type="entry name" value="TYR_RECOMBINASE"/>
    <property type="match status" value="1"/>
</dbReference>
<evidence type="ECO:0000256" key="8">
    <source>
        <dbReference type="ARBA" id="ARBA00023172"/>
    </source>
</evidence>
<dbReference type="GO" id="GO:0006313">
    <property type="term" value="P:DNA transposition"/>
    <property type="evidence" value="ECO:0007669"/>
    <property type="project" value="UniProtKB-UniRule"/>
</dbReference>
<feature type="domain" description="Tyr recombinase" evidence="12">
    <location>
        <begin position="108"/>
        <end position="293"/>
    </location>
</feature>
<dbReference type="InterPro" id="IPR004107">
    <property type="entry name" value="Integrase_SAM-like_N"/>
</dbReference>
<dbReference type="Pfam" id="PF02899">
    <property type="entry name" value="Phage_int_SAM_1"/>
    <property type="match status" value="1"/>
</dbReference>